<gene>
    <name evidence="3" type="ORF">EJC51_33855</name>
</gene>
<evidence type="ECO:0008006" key="5">
    <source>
        <dbReference type="Google" id="ProtNLM"/>
    </source>
</evidence>
<keyword evidence="4" id="KW-1185">Reference proteome</keyword>
<reference evidence="3 4" key="1">
    <citation type="submission" date="2018-12" db="EMBL/GenBank/DDBJ databases">
        <authorList>
            <person name="Li K."/>
        </authorList>
    </citation>
    <scope>NUCLEOTIDE SEQUENCE [LARGE SCALE GENOMIC DNA]</scope>
    <source>
        <strain evidence="4">CR22</strain>
    </source>
</reference>
<evidence type="ECO:0000256" key="2">
    <source>
        <dbReference type="SAM" id="SignalP"/>
    </source>
</evidence>
<keyword evidence="2" id="KW-0732">Signal</keyword>
<sequence>MSASTRTALATGVVAALLALSTATASAAPAPAPYTERLGTSPTGEQADSYTYGPEFSADGRFAVFSSEATNLVPGDTNGQRDVFVRDLRKGTVERVNVSSAGVQADNTSTAFDISRDGRYVLFTSQARNLVHWDTPPPADEWVDDVYLHDRRTGRTERLSFGIDGRSVDVGGAEMSADARYVAFTARPNRMEADDPNGYRMLYLLDRRTGKVKRVSERTRPEWTSVVYDVSDDGSRLVYDQFQYRGPGSALWAYDIKKGTQRQLNVTPDGTPTTAMAVDASLTADGRYVAFSSSAPDLVPDDTNGTETDVCVRDLRTGKIRRISHNAETAFGTQSPELSPDGRYVAYESTPRNRDTGYFGVGNVYLRDLRTGTVRLVSESVTGGTVEDEAVTLYSVSRGGKEVGLSSGSTQLVPDDTNGVTDGFVRHLR</sequence>
<evidence type="ECO:0000313" key="4">
    <source>
        <dbReference type="Proteomes" id="UP000280197"/>
    </source>
</evidence>
<dbReference type="InterPro" id="IPR011042">
    <property type="entry name" value="6-blade_b-propeller_TolB-like"/>
</dbReference>
<feature type="compositionally biased region" description="Polar residues" evidence="1">
    <location>
        <begin position="38"/>
        <end position="49"/>
    </location>
</feature>
<dbReference type="SUPFAM" id="SSF82171">
    <property type="entry name" value="DPP6 N-terminal domain-like"/>
    <property type="match status" value="1"/>
</dbReference>
<organism evidence="3 4">
    <name type="scientific">Streptomyces aquilus</name>
    <dbReference type="NCBI Taxonomy" id="2548456"/>
    <lineage>
        <taxon>Bacteria</taxon>
        <taxon>Bacillati</taxon>
        <taxon>Actinomycetota</taxon>
        <taxon>Actinomycetes</taxon>
        <taxon>Kitasatosporales</taxon>
        <taxon>Streptomycetaceae</taxon>
        <taxon>Streptomyces</taxon>
    </lineage>
</organism>
<dbReference type="KEGG" id="saqu:EJC51_33855"/>
<proteinExistence type="predicted"/>
<feature type="region of interest" description="Disordered" evidence="1">
    <location>
        <begin position="29"/>
        <end position="52"/>
    </location>
</feature>
<dbReference type="AlphaFoldDB" id="A0A3S9I8D4"/>
<feature type="chain" id="PRO_5019564010" description="WD40 repeat protein" evidence="2">
    <location>
        <begin position="28"/>
        <end position="429"/>
    </location>
</feature>
<accession>A0A3S9I8D4</accession>
<name>A0A3S9I8D4_9ACTN</name>
<dbReference type="Proteomes" id="UP000280197">
    <property type="component" value="Chromosome"/>
</dbReference>
<dbReference type="Gene3D" id="2.120.10.30">
    <property type="entry name" value="TolB, C-terminal domain"/>
    <property type="match status" value="2"/>
</dbReference>
<feature type="signal peptide" evidence="2">
    <location>
        <begin position="1"/>
        <end position="27"/>
    </location>
</feature>
<dbReference type="PANTHER" id="PTHR36842:SF1">
    <property type="entry name" value="PROTEIN TOLB"/>
    <property type="match status" value="1"/>
</dbReference>
<dbReference type="EMBL" id="CP034463">
    <property type="protein sequence ID" value="AZP20620.1"/>
    <property type="molecule type" value="Genomic_DNA"/>
</dbReference>
<dbReference type="RefSeq" id="WP_126274537.1">
    <property type="nucleotide sequence ID" value="NZ_CP034463.1"/>
</dbReference>
<dbReference type="PANTHER" id="PTHR36842">
    <property type="entry name" value="PROTEIN TOLB HOMOLOG"/>
    <property type="match status" value="1"/>
</dbReference>
<protein>
    <recommendedName>
        <fullName evidence="5">WD40 repeat protein</fullName>
    </recommendedName>
</protein>
<evidence type="ECO:0000313" key="3">
    <source>
        <dbReference type="EMBL" id="AZP20620.1"/>
    </source>
</evidence>
<evidence type="ECO:0000256" key="1">
    <source>
        <dbReference type="SAM" id="MobiDB-lite"/>
    </source>
</evidence>